<evidence type="ECO:0000313" key="9">
    <source>
        <dbReference type="EMBL" id="CAH0365957.1"/>
    </source>
</evidence>
<dbReference type="Gene3D" id="3.40.50.620">
    <property type="entry name" value="HUPs"/>
    <property type="match status" value="1"/>
</dbReference>
<evidence type="ECO:0000256" key="7">
    <source>
        <dbReference type="ARBA" id="ARBA00023027"/>
    </source>
</evidence>
<dbReference type="Proteomes" id="UP000789595">
    <property type="component" value="Unassembled WGS sequence"/>
</dbReference>
<evidence type="ECO:0000256" key="2">
    <source>
        <dbReference type="ARBA" id="ARBA00022642"/>
    </source>
</evidence>
<keyword evidence="3" id="KW-0808">Transferase</keyword>
<dbReference type="HAMAP" id="MF_00244">
    <property type="entry name" value="NaMN_adenylyltr"/>
    <property type="match status" value="1"/>
</dbReference>
<accession>A0A8J2SGV9</accession>
<dbReference type="CDD" id="cd02165">
    <property type="entry name" value="NMNAT"/>
    <property type="match status" value="1"/>
</dbReference>
<keyword evidence="2" id="KW-0662">Pyridine nucleotide biosynthesis</keyword>
<dbReference type="InterPro" id="IPR014729">
    <property type="entry name" value="Rossmann-like_a/b/a_fold"/>
</dbReference>
<keyword evidence="4" id="KW-0548">Nucleotidyltransferase</keyword>
<dbReference type="GO" id="GO:0009435">
    <property type="term" value="P:NAD+ biosynthetic process"/>
    <property type="evidence" value="ECO:0007669"/>
    <property type="project" value="UniProtKB-UniPathway"/>
</dbReference>
<evidence type="ECO:0000256" key="4">
    <source>
        <dbReference type="ARBA" id="ARBA00022695"/>
    </source>
</evidence>
<protein>
    <recommendedName>
        <fullName evidence="8">Cytidyltransferase-like domain-containing protein</fullName>
    </recommendedName>
</protein>
<dbReference type="GO" id="GO:0070566">
    <property type="term" value="F:adenylyltransferase activity"/>
    <property type="evidence" value="ECO:0007669"/>
    <property type="project" value="UniProtKB-ARBA"/>
</dbReference>
<reference evidence="9" key="1">
    <citation type="submission" date="2021-11" db="EMBL/GenBank/DDBJ databases">
        <authorList>
            <consortium name="Genoscope - CEA"/>
            <person name="William W."/>
        </authorList>
    </citation>
    <scope>NUCLEOTIDE SEQUENCE</scope>
</reference>
<keyword evidence="10" id="KW-1185">Reference proteome</keyword>
<dbReference type="InterPro" id="IPR004821">
    <property type="entry name" value="Cyt_trans-like"/>
</dbReference>
<gene>
    <name evidence="9" type="ORF">PECAL_1P24220</name>
</gene>
<dbReference type="UniPathway" id="UPA00253">
    <property type="reaction ID" value="UER00600"/>
</dbReference>
<dbReference type="PANTHER" id="PTHR39321">
    <property type="entry name" value="NICOTINATE-NUCLEOTIDE ADENYLYLTRANSFERASE-RELATED"/>
    <property type="match status" value="1"/>
</dbReference>
<proteinExistence type="inferred from homology"/>
<dbReference type="Pfam" id="PF01467">
    <property type="entry name" value="CTP_transf_like"/>
    <property type="match status" value="1"/>
</dbReference>
<keyword evidence="6" id="KW-0067">ATP-binding</keyword>
<evidence type="ECO:0000256" key="3">
    <source>
        <dbReference type="ARBA" id="ARBA00022679"/>
    </source>
</evidence>
<keyword evidence="5" id="KW-0547">Nucleotide-binding</keyword>
<name>A0A8J2SGV9_9STRA</name>
<feature type="domain" description="Cytidyltransferase-like" evidence="8">
    <location>
        <begin position="18"/>
        <end position="143"/>
    </location>
</feature>
<dbReference type="PANTHER" id="PTHR39321:SF3">
    <property type="entry name" value="PHOSPHOPANTETHEINE ADENYLYLTRANSFERASE"/>
    <property type="match status" value="1"/>
</dbReference>
<dbReference type="AlphaFoldDB" id="A0A8J2SGV9"/>
<evidence type="ECO:0000256" key="1">
    <source>
        <dbReference type="ARBA" id="ARBA00004790"/>
    </source>
</evidence>
<keyword evidence="7" id="KW-0520">NAD</keyword>
<evidence type="ECO:0000259" key="8">
    <source>
        <dbReference type="Pfam" id="PF01467"/>
    </source>
</evidence>
<organism evidence="9 10">
    <name type="scientific">Pelagomonas calceolata</name>
    <dbReference type="NCBI Taxonomy" id="35677"/>
    <lineage>
        <taxon>Eukaryota</taxon>
        <taxon>Sar</taxon>
        <taxon>Stramenopiles</taxon>
        <taxon>Ochrophyta</taxon>
        <taxon>Pelagophyceae</taxon>
        <taxon>Pelagomonadales</taxon>
        <taxon>Pelagomonadaceae</taxon>
        <taxon>Pelagomonas</taxon>
    </lineage>
</organism>
<dbReference type="OrthoDB" id="422187at2759"/>
<sequence>MAALSGAATPPQKVRVAVFGGAFDPPTVDHVRCCAQILRSRRVDEVWLTPCGPRPDKPNLETPTLKRWAMCEIAVNSALPPTAKVRVCDVDVNRERAYFTYDLLTHLNKTRGDTHEFSFVIGTDWLTKETNIREWESDVGGKRVVTGHKLIEEFDFLVLKRPGHPAYGELSDYGPRFSYLDVDGDSTKFIEGAGSSTDVRNCLKDTHDYDAVAGLVPAAVLAFMRRHRLYIGPAETRIARASSGL</sequence>
<dbReference type="SUPFAM" id="SSF52374">
    <property type="entry name" value="Nucleotidylyl transferase"/>
    <property type="match status" value="1"/>
</dbReference>
<dbReference type="EMBL" id="CAKKNE010000001">
    <property type="protein sequence ID" value="CAH0365957.1"/>
    <property type="molecule type" value="Genomic_DNA"/>
</dbReference>
<evidence type="ECO:0000256" key="5">
    <source>
        <dbReference type="ARBA" id="ARBA00022741"/>
    </source>
</evidence>
<evidence type="ECO:0000256" key="6">
    <source>
        <dbReference type="ARBA" id="ARBA00022840"/>
    </source>
</evidence>
<comment type="caution">
    <text evidence="9">The sequence shown here is derived from an EMBL/GenBank/DDBJ whole genome shotgun (WGS) entry which is preliminary data.</text>
</comment>
<evidence type="ECO:0000313" key="10">
    <source>
        <dbReference type="Proteomes" id="UP000789595"/>
    </source>
</evidence>
<comment type="pathway">
    <text evidence="1">Cofactor biosynthesis; NAD(+) biosynthesis.</text>
</comment>
<dbReference type="InterPro" id="IPR005248">
    <property type="entry name" value="NadD/NMNAT"/>
</dbReference>
<dbReference type="GO" id="GO:0005524">
    <property type="term" value="F:ATP binding"/>
    <property type="evidence" value="ECO:0007669"/>
    <property type="project" value="UniProtKB-KW"/>
</dbReference>